<feature type="domain" description="HTH cro/C1-type" evidence="2">
    <location>
        <begin position="5"/>
        <end position="59"/>
    </location>
</feature>
<dbReference type="Pfam" id="PF01381">
    <property type="entry name" value="HTH_3"/>
    <property type="match status" value="1"/>
</dbReference>
<dbReference type="Proteomes" id="UP001464378">
    <property type="component" value="Unassembled WGS sequence"/>
</dbReference>
<sequence length="69" mass="7358">MVNNIKLLREKKGISQAALASQVGVCPQAVGKWERGESDPKWAIAPALADALHCSIDELYGRTPPEAAS</sequence>
<dbReference type="Gene3D" id="1.10.260.40">
    <property type="entry name" value="lambda repressor-like DNA-binding domains"/>
    <property type="match status" value="1"/>
</dbReference>
<dbReference type="PANTHER" id="PTHR46558:SF11">
    <property type="entry name" value="HTH-TYPE TRANSCRIPTIONAL REGULATOR XRE"/>
    <property type="match status" value="1"/>
</dbReference>
<evidence type="ECO:0000259" key="2">
    <source>
        <dbReference type="PROSITE" id="PS50943"/>
    </source>
</evidence>
<dbReference type="InterPro" id="IPR010982">
    <property type="entry name" value="Lambda_DNA-bd_dom_sf"/>
</dbReference>
<evidence type="ECO:0000256" key="1">
    <source>
        <dbReference type="ARBA" id="ARBA00023125"/>
    </source>
</evidence>
<keyword evidence="4" id="KW-1185">Reference proteome</keyword>
<dbReference type="EMBL" id="JBBMFK010000004">
    <property type="protein sequence ID" value="MEQ2442672.1"/>
    <property type="molecule type" value="Genomic_DNA"/>
</dbReference>
<keyword evidence="1" id="KW-0238">DNA-binding</keyword>
<proteinExistence type="predicted"/>
<organism evidence="3 4">
    <name type="scientific">Pseudoflavonifractor intestinihominis</name>
    <dbReference type="NCBI Taxonomy" id="3133171"/>
    <lineage>
        <taxon>Bacteria</taxon>
        <taxon>Bacillati</taxon>
        <taxon>Bacillota</taxon>
        <taxon>Clostridia</taxon>
        <taxon>Eubacteriales</taxon>
        <taxon>Oscillospiraceae</taxon>
        <taxon>Pseudoflavonifractor</taxon>
    </lineage>
</organism>
<accession>A0ABV1E5T8</accession>
<protein>
    <submittedName>
        <fullName evidence="3">Helix-turn-helix transcriptional regulator</fullName>
    </submittedName>
</protein>
<dbReference type="SMART" id="SM00530">
    <property type="entry name" value="HTH_XRE"/>
    <property type="match status" value="1"/>
</dbReference>
<dbReference type="SUPFAM" id="SSF47413">
    <property type="entry name" value="lambda repressor-like DNA-binding domains"/>
    <property type="match status" value="1"/>
</dbReference>
<dbReference type="PROSITE" id="PS50943">
    <property type="entry name" value="HTH_CROC1"/>
    <property type="match status" value="1"/>
</dbReference>
<reference evidence="3 4" key="1">
    <citation type="submission" date="2024-03" db="EMBL/GenBank/DDBJ databases">
        <title>Human intestinal bacterial collection.</title>
        <authorList>
            <person name="Pauvert C."/>
            <person name="Hitch T.C.A."/>
            <person name="Clavel T."/>
        </authorList>
    </citation>
    <scope>NUCLEOTIDE SEQUENCE [LARGE SCALE GENOMIC DNA]</scope>
    <source>
        <strain evidence="3 4">CLA-AP-H29</strain>
    </source>
</reference>
<name>A0ABV1E5T8_9FIRM</name>
<dbReference type="InterPro" id="IPR001387">
    <property type="entry name" value="Cro/C1-type_HTH"/>
</dbReference>
<evidence type="ECO:0000313" key="4">
    <source>
        <dbReference type="Proteomes" id="UP001464378"/>
    </source>
</evidence>
<comment type="caution">
    <text evidence="3">The sequence shown here is derived from an EMBL/GenBank/DDBJ whole genome shotgun (WGS) entry which is preliminary data.</text>
</comment>
<dbReference type="PANTHER" id="PTHR46558">
    <property type="entry name" value="TRACRIPTIONAL REGULATORY PROTEIN-RELATED-RELATED"/>
    <property type="match status" value="1"/>
</dbReference>
<dbReference type="RefSeq" id="WP_274955176.1">
    <property type="nucleotide sequence ID" value="NZ_JBBMFK010000004.1"/>
</dbReference>
<gene>
    <name evidence="3" type="ORF">WMO64_04250</name>
</gene>
<dbReference type="CDD" id="cd00093">
    <property type="entry name" value="HTH_XRE"/>
    <property type="match status" value="1"/>
</dbReference>
<evidence type="ECO:0000313" key="3">
    <source>
        <dbReference type="EMBL" id="MEQ2442672.1"/>
    </source>
</evidence>